<protein>
    <recommendedName>
        <fullName evidence="5">UPF0756 membrane protein U473_01350</fullName>
    </recommendedName>
</protein>
<organism evidence="6 7">
    <name type="scientific">Tepidibacillus decaturensis</name>
    <dbReference type="NCBI Taxonomy" id="1413211"/>
    <lineage>
        <taxon>Bacteria</taxon>
        <taxon>Bacillati</taxon>
        <taxon>Bacillota</taxon>
        <taxon>Bacilli</taxon>
        <taxon>Bacillales</taxon>
        <taxon>Bacillaceae</taxon>
        <taxon>Tepidibacillus</taxon>
    </lineage>
</organism>
<keyword evidence="2 5" id="KW-0812">Transmembrane</keyword>
<gene>
    <name evidence="6" type="ORF">U473_01350</name>
</gene>
<feature type="transmembrane region" description="Helical" evidence="5">
    <location>
        <begin position="12"/>
        <end position="36"/>
    </location>
</feature>
<evidence type="ECO:0000256" key="3">
    <source>
        <dbReference type="ARBA" id="ARBA00022989"/>
    </source>
</evidence>
<feature type="transmembrane region" description="Helical" evidence="5">
    <location>
        <begin position="56"/>
        <end position="74"/>
    </location>
</feature>
<dbReference type="HAMAP" id="MF_01874">
    <property type="entry name" value="UPF0756"/>
    <property type="match status" value="1"/>
</dbReference>
<dbReference type="AlphaFoldDB" id="A0A135L1J7"/>
<dbReference type="Proteomes" id="UP000070352">
    <property type="component" value="Unassembled WGS sequence"/>
</dbReference>
<dbReference type="PANTHER" id="PTHR38452:SF1">
    <property type="entry name" value="UPF0756 MEMBRANE PROTEIN YEAL"/>
    <property type="match status" value="1"/>
</dbReference>
<keyword evidence="4 5" id="KW-0472">Membrane</keyword>
<dbReference type="OrthoDB" id="80306at2"/>
<dbReference type="GO" id="GO:0005886">
    <property type="term" value="C:plasma membrane"/>
    <property type="evidence" value="ECO:0007669"/>
    <property type="project" value="UniProtKB-SubCell"/>
</dbReference>
<keyword evidence="3 5" id="KW-1133">Transmembrane helix</keyword>
<evidence type="ECO:0000256" key="1">
    <source>
        <dbReference type="ARBA" id="ARBA00022475"/>
    </source>
</evidence>
<keyword evidence="1 5" id="KW-1003">Cell membrane</keyword>
<dbReference type="EMBL" id="LSKU01000001">
    <property type="protein sequence ID" value="KXG42826.1"/>
    <property type="molecule type" value="Genomic_DNA"/>
</dbReference>
<evidence type="ECO:0000256" key="4">
    <source>
        <dbReference type="ARBA" id="ARBA00023136"/>
    </source>
</evidence>
<dbReference type="InterPro" id="IPR007382">
    <property type="entry name" value="UPF0756_TM"/>
</dbReference>
<sequence length="159" mass="17212">MIQIPNEIIFLILLLGIGLLSKNQSIVIAVAILLVIRLSHLGDRIFPLLDKHGMNIGIIMITIAVLVPIAKGKIQLQDLIESFKSSYGIIAIISGMIVALFAANGIQLLEKTPQITIALVLGTIFAVVFLKGIPVGPLIGAGIAVTLIKIFEWLKYFFD</sequence>
<comment type="similarity">
    <text evidence="5">Belongs to the UPF0756 family.</text>
</comment>
<comment type="subcellular location">
    <subcellularLocation>
        <location evidence="5">Cell membrane</location>
        <topology evidence="5">Multi-pass membrane protein</topology>
    </subcellularLocation>
</comment>
<evidence type="ECO:0000313" key="7">
    <source>
        <dbReference type="Proteomes" id="UP000070352"/>
    </source>
</evidence>
<feature type="transmembrane region" description="Helical" evidence="5">
    <location>
        <begin position="86"/>
        <end position="106"/>
    </location>
</feature>
<feature type="transmembrane region" description="Helical" evidence="5">
    <location>
        <begin position="137"/>
        <end position="158"/>
    </location>
</feature>
<evidence type="ECO:0000256" key="5">
    <source>
        <dbReference type="HAMAP-Rule" id="MF_01874"/>
    </source>
</evidence>
<evidence type="ECO:0000313" key="6">
    <source>
        <dbReference type="EMBL" id="KXG42826.1"/>
    </source>
</evidence>
<dbReference type="PANTHER" id="PTHR38452">
    <property type="entry name" value="UPF0756 MEMBRANE PROTEIN YEAL"/>
    <property type="match status" value="1"/>
</dbReference>
<dbReference type="Pfam" id="PF04284">
    <property type="entry name" value="DUF441"/>
    <property type="match status" value="1"/>
</dbReference>
<name>A0A135L1J7_9BACI</name>
<dbReference type="RefSeq" id="WP_068722639.1">
    <property type="nucleotide sequence ID" value="NZ_LSKU01000001.1"/>
</dbReference>
<reference evidence="6 7" key="1">
    <citation type="submission" date="2016-02" db="EMBL/GenBank/DDBJ databases">
        <title>Draft Genome for Tepidibacillus decaturensis nov. sp. Strain Z9, an Anaerobic, Moderately Thermophilic and Heterotrophic Bacterium from Deep Subsurface of the Illinois Basin, USA.</title>
        <authorList>
            <person name="Dong Y."/>
            <person name="Chang J.Y."/>
            <person name="Sanford R."/>
            <person name="Fouke B.W."/>
        </authorList>
    </citation>
    <scope>NUCLEOTIDE SEQUENCE [LARGE SCALE GENOMIC DNA]</scope>
    <source>
        <strain evidence="6 7">Z9</strain>
    </source>
</reference>
<accession>A0A135L1J7</accession>
<dbReference type="STRING" id="1413211.U473_01350"/>
<evidence type="ECO:0000256" key="2">
    <source>
        <dbReference type="ARBA" id="ARBA00022692"/>
    </source>
</evidence>
<keyword evidence="7" id="KW-1185">Reference proteome</keyword>
<comment type="caution">
    <text evidence="6">The sequence shown here is derived from an EMBL/GenBank/DDBJ whole genome shotgun (WGS) entry which is preliminary data.</text>
</comment>
<proteinExistence type="inferred from homology"/>